<accession>A0AAU8BMJ1</accession>
<dbReference type="InterPro" id="IPR051702">
    <property type="entry name" value="SH3_domain_YSC84-like"/>
</dbReference>
<feature type="signal peptide" evidence="1">
    <location>
        <begin position="1"/>
        <end position="25"/>
    </location>
</feature>
<feature type="domain" description="Ysc84 actin-binding" evidence="2">
    <location>
        <begin position="108"/>
        <end position="225"/>
    </location>
</feature>
<dbReference type="CDD" id="cd11524">
    <property type="entry name" value="SYLF"/>
    <property type="match status" value="1"/>
</dbReference>
<name>A0AAU8BMJ1_9VIBR</name>
<dbReference type="Pfam" id="PF04366">
    <property type="entry name" value="Ysc84"/>
    <property type="match status" value="1"/>
</dbReference>
<proteinExistence type="predicted"/>
<keyword evidence="1" id="KW-0732">Signal</keyword>
<protein>
    <submittedName>
        <fullName evidence="3">Lipid-binding SYLF domain-containing protein</fullName>
    </submittedName>
</protein>
<gene>
    <name evidence="3" type="ORF">PG915_20525</name>
</gene>
<dbReference type="PANTHER" id="PTHR15629">
    <property type="entry name" value="SH3YL1 PROTEIN"/>
    <property type="match status" value="1"/>
</dbReference>
<dbReference type="KEGG" id="vck:PG915_20525"/>
<dbReference type="AlphaFoldDB" id="A0AAU8BMJ1"/>
<evidence type="ECO:0000259" key="2">
    <source>
        <dbReference type="Pfam" id="PF04366"/>
    </source>
</evidence>
<dbReference type="PANTHER" id="PTHR15629:SF2">
    <property type="entry name" value="SH3 DOMAIN-CONTAINING YSC84-LIKE PROTEIN 1"/>
    <property type="match status" value="1"/>
</dbReference>
<evidence type="ECO:0000313" key="3">
    <source>
        <dbReference type="EMBL" id="XCD17683.1"/>
    </source>
</evidence>
<dbReference type="EMBL" id="CP115921">
    <property type="protein sequence ID" value="XCD17683.1"/>
    <property type="molecule type" value="Genomic_DNA"/>
</dbReference>
<dbReference type="InterPro" id="IPR007461">
    <property type="entry name" value="Ysc84_actin-binding"/>
</dbReference>
<sequence length="234" mass="25301">MFLKSKRWIWSCFASLLLISSHAYSGDREMIEQANAILVKAAQNIDEFDSVSHWESVKNVTGVAKAIVIFPSGGQAGFLLGVQWGKGILLTRDAHHWSEPVFVTFRSAMFGLLAGAQKINGVGVILSDDVVEQLQSGSTKIGGTADVTIGNGVSGKVVGGTSGISAMMVSQNKGLYFGGSIDTFNMTLDDKLNNALYGDDFSVDKVLTNYDHQSGQAQNLRRRLEGIAYRAVYR</sequence>
<evidence type="ECO:0000256" key="1">
    <source>
        <dbReference type="SAM" id="SignalP"/>
    </source>
</evidence>
<dbReference type="RefSeq" id="WP_353498861.1">
    <property type="nucleotide sequence ID" value="NZ_CP115921.1"/>
</dbReference>
<dbReference type="GO" id="GO:0035091">
    <property type="term" value="F:phosphatidylinositol binding"/>
    <property type="evidence" value="ECO:0007669"/>
    <property type="project" value="TreeGrafter"/>
</dbReference>
<organism evidence="3">
    <name type="scientific">Vibrio chaetopteri</name>
    <dbReference type="NCBI Taxonomy" id="3016528"/>
    <lineage>
        <taxon>Bacteria</taxon>
        <taxon>Pseudomonadati</taxon>
        <taxon>Pseudomonadota</taxon>
        <taxon>Gammaproteobacteria</taxon>
        <taxon>Vibrionales</taxon>
        <taxon>Vibrionaceae</taxon>
        <taxon>Vibrio</taxon>
    </lineage>
</organism>
<feature type="chain" id="PRO_5043638919" evidence="1">
    <location>
        <begin position="26"/>
        <end position="234"/>
    </location>
</feature>
<reference evidence="3" key="1">
    <citation type="submission" date="2023-01" db="EMBL/GenBank/DDBJ databases">
        <title>Vibrio sp. CB1-14 genome sequencing.</title>
        <authorList>
            <person name="Otstavnykh N."/>
            <person name="Isaeva M."/>
            <person name="Meleshko D."/>
        </authorList>
    </citation>
    <scope>NUCLEOTIDE SEQUENCE</scope>
    <source>
        <strain evidence="3">CB1-14</strain>
    </source>
</reference>